<reference evidence="2 3" key="1">
    <citation type="journal article" date="2023" name="Sci. Data">
        <title>Genome assembly of the Korean intertidal mud-creeper Batillaria attramentaria.</title>
        <authorList>
            <person name="Patra A.K."/>
            <person name="Ho P.T."/>
            <person name="Jun S."/>
            <person name="Lee S.J."/>
            <person name="Kim Y."/>
            <person name="Won Y.J."/>
        </authorList>
    </citation>
    <scope>NUCLEOTIDE SEQUENCE [LARGE SCALE GENOMIC DNA]</scope>
    <source>
        <strain evidence="2">Wonlab-2016</strain>
    </source>
</reference>
<evidence type="ECO:0000256" key="1">
    <source>
        <dbReference type="SAM" id="MobiDB-lite"/>
    </source>
</evidence>
<organism evidence="2 3">
    <name type="scientific">Batillaria attramentaria</name>
    <dbReference type="NCBI Taxonomy" id="370345"/>
    <lineage>
        <taxon>Eukaryota</taxon>
        <taxon>Metazoa</taxon>
        <taxon>Spiralia</taxon>
        <taxon>Lophotrochozoa</taxon>
        <taxon>Mollusca</taxon>
        <taxon>Gastropoda</taxon>
        <taxon>Caenogastropoda</taxon>
        <taxon>Sorbeoconcha</taxon>
        <taxon>Cerithioidea</taxon>
        <taxon>Batillariidae</taxon>
        <taxon>Batillaria</taxon>
    </lineage>
</organism>
<feature type="region of interest" description="Disordered" evidence="1">
    <location>
        <begin position="173"/>
        <end position="193"/>
    </location>
</feature>
<comment type="caution">
    <text evidence="2">The sequence shown here is derived from an EMBL/GenBank/DDBJ whole genome shotgun (WGS) entry which is preliminary data.</text>
</comment>
<proteinExistence type="predicted"/>
<dbReference type="Proteomes" id="UP001519460">
    <property type="component" value="Unassembled WGS sequence"/>
</dbReference>
<keyword evidence="3" id="KW-1185">Reference proteome</keyword>
<sequence>MNEFISQHSTTYITHSANELKTGSRERSDQPQTGQVSPLCTPTRAKAKGLCLGTGTTLIQGRNFPTDIGQCCKEAEGAGETLAWRCSHTGHPDPLMPNTACTEQNKAHTKQLPEIDQTNNKNMLPASTELTKKAWSFTLVSVYISEEMNMSQEKNGGQPEIRKSTATIKFYAEKRKREQKEGEKTGGQKSKGDNRTFISLVFITLTRGLSTGPDSSTREDCTHNPHNRHSIVFVEKSQWFIEFFPYWERDATQNWK</sequence>
<gene>
    <name evidence="2" type="ORF">BaRGS_00010916</name>
</gene>
<dbReference type="AlphaFoldDB" id="A0ABD0LEQ1"/>
<protein>
    <submittedName>
        <fullName evidence="2">Uncharacterized protein</fullName>
    </submittedName>
</protein>
<accession>A0ABD0LEQ1</accession>
<name>A0ABD0LEQ1_9CAEN</name>
<evidence type="ECO:0000313" key="3">
    <source>
        <dbReference type="Proteomes" id="UP001519460"/>
    </source>
</evidence>
<feature type="region of interest" description="Disordered" evidence="1">
    <location>
        <begin position="17"/>
        <end position="40"/>
    </location>
</feature>
<evidence type="ECO:0000313" key="2">
    <source>
        <dbReference type="EMBL" id="KAK7497782.1"/>
    </source>
</evidence>
<feature type="compositionally biased region" description="Polar residues" evidence="1">
    <location>
        <begin position="30"/>
        <end position="40"/>
    </location>
</feature>
<dbReference type="EMBL" id="JACVVK020000055">
    <property type="protein sequence ID" value="KAK7497782.1"/>
    <property type="molecule type" value="Genomic_DNA"/>
</dbReference>